<keyword evidence="2" id="KW-0285">Flavoprotein</keyword>
<dbReference type="PROSITE" id="PS00201">
    <property type="entry name" value="FLAVODOXIN"/>
    <property type="match status" value="1"/>
</dbReference>
<comment type="caution">
    <text evidence="5">The sequence shown here is derived from an EMBL/GenBank/DDBJ whole genome shotgun (WGS) entry which is preliminary data.</text>
</comment>
<dbReference type="InterPro" id="IPR005025">
    <property type="entry name" value="FMN_Rdtase-like_dom"/>
</dbReference>
<dbReference type="SUPFAM" id="SSF52218">
    <property type="entry name" value="Flavoproteins"/>
    <property type="match status" value="1"/>
</dbReference>
<protein>
    <submittedName>
        <fullName evidence="5">Flavodoxin family protein</fullName>
    </submittedName>
</protein>
<dbReference type="PROSITE" id="PS50902">
    <property type="entry name" value="FLAVODOXIN_LIKE"/>
    <property type="match status" value="1"/>
</dbReference>
<dbReference type="Pfam" id="PF03358">
    <property type="entry name" value="FMN_red"/>
    <property type="match status" value="1"/>
</dbReference>
<evidence type="ECO:0000256" key="3">
    <source>
        <dbReference type="ARBA" id="ARBA00022643"/>
    </source>
</evidence>
<evidence type="ECO:0000313" key="5">
    <source>
        <dbReference type="EMBL" id="MBH3438546.1"/>
    </source>
</evidence>
<dbReference type="InterPro" id="IPR029039">
    <property type="entry name" value="Flavoprotein-like_sf"/>
</dbReference>
<organism evidence="5 6">
    <name type="scientific">Pseudomonas luteola</name>
    <dbReference type="NCBI Taxonomy" id="47886"/>
    <lineage>
        <taxon>Bacteria</taxon>
        <taxon>Pseudomonadati</taxon>
        <taxon>Pseudomonadota</taxon>
        <taxon>Gammaproteobacteria</taxon>
        <taxon>Pseudomonadales</taxon>
        <taxon>Pseudomonadaceae</taxon>
        <taxon>Pseudomonas</taxon>
    </lineage>
</organism>
<comment type="cofactor">
    <cofactor evidence="1">
        <name>FMN</name>
        <dbReference type="ChEBI" id="CHEBI:58210"/>
    </cofactor>
</comment>
<dbReference type="RefSeq" id="WP_197871784.1">
    <property type="nucleotide sequence ID" value="NZ_JADTXM010000004.1"/>
</dbReference>
<dbReference type="PANTHER" id="PTHR30546:SF23">
    <property type="entry name" value="FLAVOPROTEIN-LIKE PROTEIN YCP4-RELATED"/>
    <property type="match status" value="1"/>
</dbReference>
<accession>A0ABS0MP90</accession>
<evidence type="ECO:0000259" key="4">
    <source>
        <dbReference type="PROSITE" id="PS50902"/>
    </source>
</evidence>
<proteinExistence type="predicted"/>
<gene>
    <name evidence="5" type="ORF">I5Q09_07595</name>
</gene>
<name>A0ABS0MP90_PSELU</name>
<dbReference type="EMBL" id="JADTXM010000004">
    <property type="protein sequence ID" value="MBH3438546.1"/>
    <property type="molecule type" value="Genomic_DNA"/>
</dbReference>
<feature type="domain" description="Flavodoxin-like" evidence="4">
    <location>
        <begin position="10"/>
        <end position="157"/>
    </location>
</feature>
<evidence type="ECO:0000313" key="6">
    <source>
        <dbReference type="Proteomes" id="UP000638986"/>
    </source>
</evidence>
<dbReference type="Proteomes" id="UP000638986">
    <property type="component" value="Unassembled WGS sequence"/>
</dbReference>
<evidence type="ECO:0000256" key="1">
    <source>
        <dbReference type="ARBA" id="ARBA00001917"/>
    </source>
</evidence>
<dbReference type="PANTHER" id="PTHR30546">
    <property type="entry name" value="FLAVODOXIN-RELATED PROTEIN WRBA-RELATED"/>
    <property type="match status" value="1"/>
</dbReference>
<dbReference type="InterPro" id="IPR008254">
    <property type="entry name" value="Flavodoxin/NO_synth"/>
</dbReference>
<dbReference type="Gene3D" id="3.40.50.360">
    <property type="match status" value="1"/>
</dbReference>
<reference evidence="5 6" key="1">
    <citation type="submission" date="2020-11" db="EMBL/GenBank/DDBJ databases">
        <title>Enhanced detection system for hospital associated transmission using whole genome sequencing surveillance.</title>
        <authorList>
            <person name="Harrison L.H."/>
            <person name="Van Tyne D."/>
            <person name="Marsh J.W."/>
            <person name="Griffith M.P."/>
            <person name="Snyder D.J."/>
            <person name="Cooper V.S."/>
            <person name="Mustapha M."/>
        </authorList>
    </citation>
    <scope>NUCLEOTIDE SEQUENCE [LARGE SCALE GENOMIC DNA]</scope>
    <source>
        <strain evidence="5 6">PSB00013</strain>
    </source>
</reference>
<dbReference type="InterPro" id="IPR001226">
    <property type="entry name" value="Flavodoxin_CS"/>
</dbReference>
<keyword evidence="3" id="KW-0288">FMN</keyword>
<sequence length="198" mass="21261">MNSDSVPVRTVIVYHSGYGHTERMAVSVAEGAGTGAVLVAIDAKGTISEDAWQALADADAIVFGSPTYMGGPSWQFKKFADASSKPWFEGTWHNKIFGGFTNSASINGDKLNTLEYFFLLSGQHAGIWVGLDIKPANVKASERDDPNRMGSYIAPMAQTPADASPEEMSPGDLETARLYGVRVAVIARQFRSGKPRSV</sequence>
<evidence type="ECO:0000256" key="2">
    <source>
        <dbReference type="ARBA" id="ARBA00022630"/>
    </source>
</evidence>